<dbReference type="SUPFAM" id="SSF56300">
    <property type="entry name" value="Metallo-dependent phosphatases"/>
    <property type="match status" value="1"/>
</dbReference>
<keyword evidence="2" id="KW-0378">Hydrolase</keyword>
<keyword evidence="1" id="KW-0479">Metal-binding</keyword>
<dbReference type="GO" id="GO:0008758">
    <property type="term" value="F:UDP-2,3-diacylglucosamine hydrolase activity"/>
    <property type="evidence" value="ECO:0007669"/>
    <property type="project" value="TreeGrafter"/>
</dbReference>
<evidence type="ECO:0000313" key="4">
    <source>
        <dbReference type="EMBL" id="MDC3417429.1"/>
    </source>
</evidence>
<dbReference type="Proteomes" id="UP001145069">
    <property type="component" value="Unassembled WGS sequence"/>
</dbReference>
<dbReference type="Gene3D" id="3.60.21.10">
    <property type="match status" value="1"/>
</dbReference>
<sequence>MKKTVKGLCLVLFLLLAWGIIEPYTINVENEQVTIPNLPEEWDGKKIAVIGDFQIGMWMDNSWTIKRSIEKIIKMKPQAVLLLGDYLYHPGNNGEKQMDKVVELLKPLQHAKIPTFSVLGNHDYGMSNLNDKYKEETAKLVENRLEQLGITVVKNETLQLNISKDQVTFGKRTDASLNLVGIGATWPNHADPDKVFDHLSKEDPRIVFMHNPATYDQLAAYAAPLAIAGHTHGSQVMIPVLSDWFYSNILHYTGIYSSGWIEGHGQRGNRLYVNPGIGFSNFPIRINCPPEITVFELTRETRNR</sequence>
<dbReference type="GO" id="GO:0016020">
    <property type="term" value="C:membrane"/>
    <property type="evidence" value="ECO:0007669"/>
    <property type="project" value="GOC"/>
</dbReference>
<proteinExistence type="predicted"/>
<dbReference type="RefSeq" id="WP_272446494.1">
    <property type="nucleotide sequence ID" value="NZ_JAMQKC010000008.1"/>
</dbReference>
<dbReference type="InterPro" id="IPR051158">
    <property type="entry name" value="Metallophosphoesterase_sf"/>
</dbReference>
<keyword evidence="5" id="KW-1185">Reference proteome</keyword>
<evidence type="ECO:0000256" key="2">
    <source>
        <dbReference type="ARBA" id="ARBA00022801"/>
    </source>
</evidence>
<dbReference type="InterPro" id="IPR004843">
    <property type="entry name" value="Calcineurin-like_PHP"/>
</dbReference>
<feature type="domain" description="Calcineurin-like phosphoesterase" evidence="3">
    <location>
        <begin position="46"/>
        <end position="233"/>
    </location>
</feature>
<dbReference type="Pfam" id="PF00149">
    <property type="entry name" value="Metallophos"/>
    <property type="match status" value="1"/>
</dbReference>
<dbReference type="GO" id="GO:0046872">
    <property type="term" value="F:metal ion binding"/>
    <property type="evidence" value="ECO:0007669"/>
    <property type="project" value="UniProtKB-KW"/>
</dbReference>
<evidence type="ECO:0000256" key="1">
    <source>
        <dbReference type="ARBA" id="ARBA00022723"/>
    </source>
</evidence>
<accession>A0A9X4AF98</accession>
<dbReference type="InterPro" id="IPR029052">
    <property type="entry name" value="Metallo-depent_PP-like"/>
</dbReference>
<dbReference type="PANTHER" id="PTHR31302">
    <property type="entry name" value="TRANSMEMBRANE PROTEIN WITH METALLOPHOSPHOESTERASE DOMAIN-RELATED"/>
    <property type="match status" value="1"/>
</dbReference>
<evidence type="ECO:0000313" key="5">
    <source>
        <dbReference type="Proteomes" id="UP001145069"/>
    </source>
</evidence>
<name>A0A9X4AF98_9BACI</name>
<comment type="caution">
    <text evidence="4">The sequence shown here is derived from an EMBL/GenBank/DDBJ whole genome shotgun (WGS) entry which is preliminary data.</text>
</comment>
<organism evidence="4 5">
    <name type="scientific">Aquibacillus salsiterrae</name>
    <dbReference type="NCBI Taxonomy" id="2950439"/>
    <lineage>
        <taxon>Bacteria</taxon>
        <taxon>Bacillati</taxon>
        <taxon>Bacillota</taxon>
        <taxon>Bacilli</taxon>
        <taxon>Bacillales</taxon>
        <taxon>Bacillaceae</taxon>
        <taxon>Aquibacillus</taxon>
    </lineage>
</organism>
<dbReference type="PANTHER" id="PTHR31302:SF31">
    <property type="entry name" value="PHOSPHODIESTERASE YAEI"/>
    <property type="match status" value="1"/>
</dbReference>
<gene>
    <name evidence="4" type="ORF">NC799_11030</name>
</gene>
<dbReference type="EMBL" id="JAMQKC010000008">
    <property type="protein sequence ID" value="MDC3417429.1"/>
    <property type="molecule type" value="Genomic_DNA"/>
</dbReference>
<dbReference type="AlphaFoldDB" id="A0A9X4AF98"/>
<reference evidence="4" key="1">
    <citation type="submission" date="2022-06" db="EMBL/GenBank/DDBJ databases">
        <title>Aquibacillus sp. a new bacterium isolated from soil saline samples.</title>
        <authorList>
            <person name="Galisteo C."/>
            <person name="De La Haba R."/>
            <person name="Sanchez-Porro C."/>
            <person name="Ventosa A."/>
        </authorList>
    </citation>
    <scope>NUCLEOTIDE SEQUENCE</scope>
    <source>
        <strain evidence="4">3ASR75-54</strain>
    </source>
</reference>
<evidence type="ECO:0000259" key="3">
    <source>
        <dbReference type="Pfam" id="PF00149"/>
    </source>
</evidence>
<protein>
    <submittedName>
        <fullName evidence="4">Metallophosphoesterase</fullName>
    </submittedName>
</protein>
<dbReference type="GO" id="GO:0009245">
    <property type="term" value="P:lipid A biosynthetic process"/>
    <property type="evidence" value="ECO:0007669"/>
    <property type="project" value="TreeGrafter"/>
</dbReference>